<keyword evidence="8" id="KW-0862">Zinc</keyword>
<dbReference type="RefSeq" id="WP_011042294.1">
    <property type="nucleotide sequence ID" value="NC_003910.7"/>
</dbReference>
<protein>
    <submittedName>
        <fullName evidence="12">Microbial collagenase</fullName>
        <ecNumber evidence="12">3.4.24.3</ecNumber>
    </submittedName>
</protein>
<evidence type="ECO:0000313" key="12">
    <source>
        <dbReference type="EMBL" id="AAZ28582.1"/>
    </source>
</evidence>
<dbReference type="GO" id="GO:0005576">
    <property type="term" value="C:extracellular region"/>
    <property type="evidence" value="ECO:0007669"/>
    <property type="project" value="UniProtKB-SubCell"/>
</dbReference>
<dbReference type="EMBL" id="CP000083">
    <property type="protein sequence ID" value="AAZ28582.1"/>
    <property type="molecule type" value="Genomic_DNA"/>
</dbReference>
<keyword evidence="5" id="KW-0479">Metal-binding</keyword>
<dbReference type="Proteomes" id="UP000000547">
    <property type="component" value="Chromosome"/>
</dbReference>
<name>Q485R5_COLP3</name>
<keyword evidence="7 12" id="KW-0378">Hydrolase</keyword>
<evidence type="ECO:0000256" key="11">
    <source>
        <dbReference type="SAM" id="SignalP"/>
    </source>
</evidence>
<dbReference type="Gene3D" id="3.40.30.160">
    <property type="entry name" value="Collagenase ColT, N-terminal domain"/>
    <property type="match status" value="1"/>
</dbReference>
<feature type="signal peptide" evidence="11">
    <location>
        <begin position="1"/>
        <end position="29"/>
    </location>
</feature>
<comment type="cofactor">
    <cofactor evidence="1">
        <name>Zn(2+)</name>
        <dbReference type="ChEBI" id="CHEBI:29105"/>
    </cofactor>
</comment>
<dbReference type="PANTHER" id="PTHR13062:SF9">
    <property type="entry name" value="MICROBIAL COLLAGENASE"/>
    <property type="match status" value="1"/>
</dbReference>
<evidence type="ECO:0000256" key="10">
    <source>
        <dbReference type="PIRSR" id="PIRSR602169-1"/>
    </source>
</evidence>
<dbReference type="STRING" id="167879.CPS_1458"/>
<evidence type="ECO:0000256" key="1">
    <source>
        <dbReference type="ARBA" id="ARBA00001947"/>
    </source>
</evidence>
<keyword evidence="6 11" id="KW-0732">Signal</keyword>
<dbReference type="HOGENOM" id="CLU_914965_0_0_6"/>
<dbReference type="EC" id="3.4.24.3" evidence="12"/>
<keyword evidence="3" id="KW-0964">Secreted</keyword>
<dbReference type="Pfam" id="PF01752">
    <property type="entry name" value="Peptidase_M9"/>
    <property type="match status" value="1"/>
</dbReference>
<dbReference type="GO" id="GO:0004222">
    <property type="term" value="F:metalloendopeptidase activity"/>
    <property type="evidence" value="ECO:0007669"/>
    <property type="project" value="UniProtKB-EC"/>
</dbReference>
<feature type="chain" id="PRO_5004233931" evidence="11">
    <location>
        <begin position="30"/>
        <end position="322"/>
    </location>
</feature>
<evidence type="ECO:0000256" key="4">
    <source>
        <dbReference type="ARBA" id="ARBA00022670"/>
    </source>
</evidence>
<dbReference type="InterPro" id="IPR002169">
    <property type="entry name" value="Peptidase_M9A/M9B"/>
</dbReference>
<keyword evidence="9" id="KW-0482">Metalloprotease</keyword>
<dbReference type="PANTHER" id="PTHR13062">
    <property type="entry name" value="COLLAGENASE"/>
    <property type="match status" value="1"/>
</dbReference>
<evidence type="ECO:0000256" key="7">
    <source>
        <dbReference type="ARBA" id="ARBA00022801"/>
    </source>
</evidence>
<evidence type="ECO:0000256" key="8">
    <source>
        <dbReference type="ARBA" id="ARBA00022833"/>
    </source>
</evidence>
<gene>
    <name evidence="12" type="ordered locus">CPS_1458</name>
</gene>
<organism evidence="12 13">
    <name type="scientific">Colwellia psychrerythraea (strain 34H / ATCC BAA-681)</name>
    <name type="common">Vibrio psychroerythus</name>
    <dbReference type="NCBI Taxonomy" id="167879"/>
    <lineage>
        <taxon>Bacteria</taxon>
        <taxon>Pseudomonadati</taxon>
        <taxon>Pseudomonadota</taxon>
        <taxon>Gammaproteobacteria</taxon>
        <taxon>Alteromonadales</taxon>
        <taxon>Colwelliaceae</taxon>
        <taxon>Colwellia</taxon>
    </lineage>
</organism>
<proteinExistence type="predicted"/>
<dbReference type="PRINTS" id="PR00931">
    <property type="entry name" value="MICOLLPTASE"/>
</dbReference>
<reference evidence="12" key="1">
    <citation type="journal article" date="2005" name="Proc. Natl. Acad. Sci. U.S.A.">
        <title>The psychrophilic lifestyle as revealed by the genome sequence of Colwellia psychrerythraea 34H through genomic and proteomic analyses.</title>
        <authorList>
            <person name="Methe B.A."/>
            <person name="Nelson K.E."/>
            <person name="Deming J.W."/>
            <person name="Momen B."/>
            <person name="Melamud E."/>
            <person name="Zhang X."/>
            <person name="Moult J."/>
            <person name="Madupu R."/>
            <person name="Nelson W.C."/>
            <person name="Dodson R.J."/>
            <person name="Brinkac L.M."/>
            <person name="Daugherty S.C."/>
            <person name="Durkin A.S."/>
            <person name="DeBoy R.T."/>
            <person name="Kolonay J.F."/>
            <person name="Sullivan S.A."/>
            <person name="Zhou L."/>
            <person name="Davidsen T.M."/>
            <person name="Wu M."/>
            <person name="Huston A.L."/>
            <person name="Lewis M."/>
            <person name="Weaver B."/>
            <person name="Weidman J.F."/>
            <person name="Khouri H."/>
            <person name="Utterback T.R."/>
            <person name="Feldblyum T.V."/>
            <person name="Fraser C.M."/>
        </authorList>
    </citation>
    <scope>NUCLEOTIDE SEQUENCE [LARGE SCALE GENOMIC DNA]</scope>
    <source>
        <strain evidence="12">34H</strain>
    </source>
</reference>
<feature type="active site" evidence="10">
    <location>
        <position position="167"/>
    </location>
</feature>
<dbReference type="KEGG" id="cps:CPS_1458"/>
<evidence type="ECO:0000256" key="5">
    <source>
        <dbReference type="ARBA" id="ARBA00022723"/>
    </source>
</evidence>
<evidence type="ECO:0000256" key="9">
    <source>
        <dbReference type="ARBA" id="ARBA00023049"/>
    </source>
</evidence>
<evidence type="ECO:0000313" key="13">
    <source>
        <dbReference type="Proteomes" id="UP000000547"/>
    </source>
</evidence>
<sequence length="322" mass="36707">MKNAKPPLITVLSCSFALAAYFIADSSMANETPAAVVQNKATAIEQLAGVEQVLKQVHHCNNSITLRSQALSRDKVRKACKELIAQEDKFHQTFNTRNKPVRDDHNISLRANFYSSNAEYVKYATEHFTMPTNNGGMYLEGYPERPGNHAEFVAYERNGGLWNLSHEYIHYLDGRFNRYGDYCNGLHDDHAGPEFCPTPNSSYPHGVWWSEGVAEYIAWGKNNPKAIIVASSKTYPLSELFNTSYNQNNGSDRVYRWGYLAVRFMMENHRDKVEESLALSRRGDWAGYQALMRSWSTSMDQQWFTWLDSLVEEKNNAGKATT</sequence>
<evidence type="ECO:0000256" key="2">
    <source>
        <dbReference type="ARBA" id="ARBA00004613"/>
    </source>
</evidence>
<keyword evidence="4" id="KW-0645">Protease</keyword>
<dbReference type="AlphaFoldDB" id="Q485R5"/>
<accession>Q485R5</accession>
<evidence type="ECO:0000256" key="3">
    <source>
        <dbReference type="ARBA" id="ARBA00022525"/>
    </source>
</evidence>
<dbReference type="GO" id="GO:0006508">
    <property type="term" value="P:proteolysis"/>
    <property type="evidence" value="ECO:0007669"/>
    <property type="project" value="UniProtKB-KW"/>
</dbReference>
<dbReference type="Gene3D" id="1.10.390.20">
    <property type="match status" value="1"/>
</dbReference>
<comment type="subcellular location">
    <subcellularLocation>
        <location evidence="2">Secreted</location>
    </subcellularLocation>
</comment>
<evidence type="ECO:0000256" key="6">
    <source>
        <dbReference type="ARBA" id="ARBA00022729"/>
    </source>
</evidence>
<dbReference type="GO" id="GO:0008270">
    <property type="term" value="F:zinc ion binding"/>
    <property type="evidence" value="ECO:0007669"/>
    <property type="project" value="InterPro"/>
</dbReference>